<keyword evidence="2" id="KW-0472">Membrane</keyword>
<keyword evidence="2" id="KW-1133">Transmembrane helix</keyword>
<name>A0A243QEL4_9ACTN</name>
<evidence type="ECO:0000313" key="4">
    <source>
        <dbReference type="Proteomes" id="UP000194632"/>
    </source>
</evidence>
<evidence type="ECO:0000313" key="3">
    <source>
        <dbReference type="EMBL" id="OUC80073.1"/>
    </source>
</evidence>
<comment type="caution">
    <text evidence="3">The sequence shown here is derived from an EMBL/GenBank/DDBJ whole genome shotgun (WGS) entry which is preliminary data.</text>
</comment>
<feature type="compositionally biased region" description="Basic and acidic residues" evidence="1">
    <location>
        <begin position="58"/>
        <end position="70"/>
    </location>
</feature>
<protein>
    <submittedName>
        <fullName evidence="3">Uncharacterized protein</fullName>
    </submittedName>
</protein>
<evidence type="ECO:0000256" key="1">
    <source>
        <dbReference type="SAM" id="MobiDB-lite"/>
    </source>
</evidence>
<dbReference type="OrthoDB" id="4381821at2"/>
<gene>
    <name evidence="3" type="ORF">CA982_05115</name>
</gene>
<dbReference type="EMBL" id="NGFO01000004">
    <property type="protein sequence ID" value="OUC80073.1"/>
    <property type="molecule type" value="Genomic_DNA"/>
</dbReference>
<sequence length="157" mass="16356">MSRRRGTGRGAVVRRRGFVLVLALAVMLMHTVVSGHPGAGSAASGPSHAGAGSAASGPEEHDSGMSHHADHSALTASSTMIAAPEMAGTDDCGEHSHDCVFIRASGVDLPAVVLVLLVWSLAVLPRIADTARRRTTVLGRPPPWAVYSHLQLQVIRC</sequence>
<evidence type="ECO:0000256" key="2">
    <source>
        <dbReference type="SAM" id="Phobius"/>
    </source>
</evidence>
<proteinExistence type="predicted"/>
<dbReference type="STRING" id="417102.CA982_05115"/>
<dbReference type="AlphaFoldDB" id="A0A243QEL4"/>
<feature type="region of interest" description="Disordered" evidence="1">
    <location>
        <begin position="37"/>
        <end position="70"/>
    </location>
</feature>
<keyword evidence="2" id="KW-0812">Transmembrane</keyword>
<feature type="transmembrane region" description="Helical" evidence="2">
    <location>
        <begin position="109"/>
        <end position="128"/>
    </location>
</feature>
<organism evidence="3 4">
    <name type="scientific">Gordonia lacunae</name>
    <dbReference type="NCBI Taxonomy" id="417102"/>
    <lineage>
        <taxon>Bacteria</taxon>
        <taxon>Bacillati</taxon>
        <taxon>Actinomycetota</taxon>
        <taxon>Actinomycetes</taxon>
        <taxon>Mycobacteriales</taxon>
        <taxon>Gordoniaceae</taxon>
        <taxon>Gordonia</taxon>
    </lineage>
</organism>
<dbReference type="Proteomes" id="UP000194632">
    <property type="component" value="Unassembled WGS sequence"/>
</dbReference>
<reference evidence="3 4" key="1">
    <citation type="submission" date="2017-05" db="EMBL/GenBank/DDBJ databases">
        <title>Biotechnological potential of actinobacteria isolated from South African environments.</title>
        <authorList>
            <person name="Le Roes-Hill M."/>
            <person name="Prins A."/>
            <person name="Durrell K.A."/>
        </authorList>
    </citation>
    <scope>NUCLEOTIDE SEQUENCE [LARGE SCALE GENOMIC DNA]</scope>
    <source>
        <strain evidence="3">BS2</strain>
    </source>
</reference>
<dbReference type="RefSeq" id="WP_086534263.1">
    <property type="nucleotide sequence ID" value="NZ_NGFO01000004.1"/>
</dbReference>
<keyword evidence="4" id="KW-1185">Reference proteome</keyword>
<feature type="compositionally biased region" description="Low complexity" evidence="1">
    <location>
        <begin position="37"/>
        <end position="57"/>
    </location>
</feature>
<accession>A0A243QEL4</accession>